<dbReference type="InterPro" id="IPR001851">
    <property type="entry name" value="ABC_transp_permease"/>
</dbReference>
<dbReference type="GeneID" id="92771442"/>
<dbReference type="GO" id="GO:0005886">
    <property type="term" value="C:plasma membrane"/>
    <property type="evidence" value="ECO:0007669"/>
    <property type="project" value="UniProtKB-SubCell"/>
</dbReference>
<feature type="transmembrane region" description="Helical" evidence="11">
    <location>
        <begin position="136"/>
        <end position="155"/>
    </location>
</feature>
<keyword evidence="6 11" id="KW-0812">Transmembrane</keyword>
<evidence type="ECO:0000256" key="6">
    <source>
        <dbReference type="ARBA" id="ARBA00022692"/>
    </source>
</evidence>
<organism evidence="12 16">
    <name type="scientific">Agrobacterium tumefaciens</name>
    <dbReference type="NCBI Taxonomy" id="358"/>
    <lineage>
        <taxon>Bacteria</taxon>
        <taxon>Pseudomonadati</taxon>
        <taxon>Pseudomonadota</taxon>
        <taxon>Alphaproteobacteria</taxon>
        <taxon>Hyphomicrobiales</taxon>
        <taxon>Rhizobiaceae</taxon>
        <taxon>Rhizobium/Agrobacterium group</taxon>
        <taxon>Agrobacterium</taxon>
        <taxon>Agrobacterium tumefaciens complex</taxon>
    </lineage>
</organism>
<evidence type="ECO:0000256" key="10">
    <source>
        <dbReference type="ARBA" id="ARBA00035686"/>
    </source>
</evidence>
<evidence type="ECO:0000256" key="5">
    <source>
        <dbReference type="ARBA" id="ARBA00022597"/>
    </source>
</evidence>
<dbReference type="KEGG" id="atf:Ach5_22220"/>
<dbReference type="GO" id="GO:0022857">
    <property type="term" value="F:transmembrane transporter activity"/>
    <property type="evidence" value="ECO:0007669"/>
    <property type="project" value="InterPro"/>
</dbReference>
<dbReference type="AlphaFoldDB" id="A0A1B9TS63"/>
<dbReference type="Proteomes" id="UP000093451">
    <property type="component" value="Unassembled WGS sequence"/>
</dbReference>
<dbReference type="RefSeq" id="WP_003513714.1">
    <property type="nucleotide sequence ID" value="NC_015183.1"/>
</dbReference>
<reference evidence="13 15" key="1">
    <citation type="journal article" date="2016" name="PeerJ">
        <title>Gall-ID: tools for genotyping gall-causing phytopathogenic bacteria.</title>
        <authorList>
            <person name="Davis E.W.II."/>
            <person name="Weisberg A.J."/>
            <person name="Tabima J.F."/>
            <person name="Grunwald N.J."/>
            <person name="Chang J.H."/>
        </authorList>
    </citation>
    <scope>NUCLEOTIDE SEQUENCE [LARGE SCALE GENOMIC DNA]</scope>
    <source>
        <strain evidence="13 15">N2/73</strain>
    </source>
</reference>
<evidence type="ECO:0000256" key="3">
    <source>
        <dbReference type="ARBA" id="ARBA00022475"/>
    </source>
</evidence>
<evidence type="ECO:0000256" key="9">
    <source>
        <dbReference type="ARBA" id="ARBA00035611"/>
    </source>
</evidence>
<evidence type="ECO:0000313" key="16">
    <source>
        <dbReference type="Proteomes" id="UP000702952"/>
    </source>
</evidence>
<dbReference type="PANTHER" id="PTHR32196">
    <property type="entry name" value="ABC TRANSPORTER PERMEASE PROTEIN YPHD-RELATED-RELATED"/>
    <property type="match status" value="1"/>
</dbReference>
<evidence type="ECO:0000256" key="1">
    <source>
        <dbReference type="ARBA" id="ARBA00004651"/>
    </source>
</evidence>
<evidence type="ECO:0000256" key="11">
    <source>
        <dbReference type="SAM" id="Phobius"/>
    </source>
</evidence>
<evidence type="ECO:0000313" key="13">
    <source>
        <dbReference type="EMBL" id="OCJ42292.1"/>
    </source>
</evidence>
<dbReference type="NCBIfam" id="NF040906">
    <property type="entry name" value="GguB"/>
    <property type="match status" value="1"/>
</dbReference>
<feature type="transmembrane region" description="Helical" evidence="11">
    <location>
        <begin position="84"/>
        <end position="102"/>
    </location>
</feature>
<feature type="transmembrane region" description="Helical" evidence="11">
    <location>
        <begin position="27"/>
        <end position="45"/>
    </location>
</feature>
<name>A0A1B9TS63_AGRTU</name>
<dbReference type="CDD" id="cd06579">
    <property type="entry name" value="TM_PBP1_transp_AraH_like"/>
    <property type="match status" value="1"/>
</dbReference>
<sequence>MSSANTTNEESNVISVGSYIRSNIREYGMLIALVAIMVFFQFYTGGILFRPVNLTNLILQNSFIVIMALGMLLVIVAGHIDLSVGSIVAFVGAIAAILTVQWGMNPFLAALICLVIGGIIGAAQGYWIAYHRIPSFIVTLAGMLVFRGLTLFVLGGKNIGPFPTDFQIISTGFLPDIGGIEGLNTTSMILTLVITVVLFYLAWRRRVVNVKHGIDVEPFGFFIVQNLLISGAILFLGYQLSTYRGLPNVLIVMLVLIALYSFVTRRTTIGRRVYAMGGNEKATKLSGINTERLSFLTFVNMGVLAGLAGMIIATRLNSATPKAGVGFELDVIAACFIGGASASGGVGKITGAVIGAFIMGVMNNGMSIVGLGIDFQQMVKGLVLLAAVFFDVYNKNKG</sequence>
<dbReference type="Proteomes" id="UP000702952">
    <property type="component" value="Unassembled WGS sequence"/>
</dbReference>
<evidence type="ECO:0000313" key="15">
    <source>
        <dbReference type="Proteomes" id="UP000093451"/>
    </source>
</evidence>
<feature type="transmembrane region" description="Helical" evidence="11">
    <location>
        <begin position="349"/>
        <end position="369"/>
    </location>
</feature>
<dbReference type="EMBL" id="LXKT01000001">
    <property type="protein sequence ID" value="OCJ42292.1"/>
    <property type="molecule type" value="Genomic_DNA"/>
</dbReference>
<keyword evidence="3" id="KW-1003">Cell membrane</keyword>
<accession>A0A1B9TS63</accession>
<comment type="subcellular location">
    <subcellularLocation>
        <location evidence="1">Cell membrane</location>
        <topology evidence="1">Multi-pass membrane protein</topology>
    </subcellularLocation>
</comment>
<evidence type="ECO:0000313" key="14">
    <source>
        <dbReference type="EMBL" id="QTG12175.1"/>
    </source>
</evidence>
<keyword evidence="7 11" id="KW-1133">Transmembrane helix</keyword>
<feature type="transmembrane region" description="Helical" evidence="11">
    <location>
        <begin position="219"/>
        <end position="240"/>
    </location>
</feature>
<dbReference type="EMBL" id="JAAMAY010000030">
    <property type="protein sequence ID" value="NTC29930.1"/>
    <property type="molecule type" value="Genomic_DNA"/>
</dbReference>
<dbReference type="EMBL" id="CP049216">
    <property type="protein sequence ID" value="QTG12175.1"/>
    <property type="molecule type" value="Genomic_DNA"/>
</dbReference>
<evidence type="ECO:0000256" key="8">
    <source>
        <dbReference type="ARBA" id="ARBA00023136"/>
    </source>
</evidence>
<dbReference type="Pfam" id="PF02653">
    <property type="entry name" value="BPD_transp_2"/>
    <property type="match status" value="1"/>
</dbReference>
<feature type="transmembrane region" description="Helical" evidence="11">
    <location>
        <begin position="246"/>
        <end position="263"/>
    </location>
</feature>
<evidence type="ECO:0000313" key="12">
    <source>
        <dbReference type="EMBL" id="NTC29930.1"/>
    </source>
</evidence>
<dbReference type="PANTHER" id="PTHR32196:SF32">
    <property type="entry name" value="XYLOSE TRANSPORT SYSTEM PERMEASE PROTEIN XYLH"/>
    <property type="match status" value="1"/>
</dbReference>
<feature type="transmembrane region" description="Helical" evidence="11">
    <location>
        <begin position="325"/>
        <end position="342"/>
    </location>
</feature>
<keyword evidence="5" id="KW-0762">Sugar transport</keyword>
<dbReference type="OrthoDB" id="7284468at2"/>
<comment type="function">
    <text evidence="9">Part of the binding-protein-dependent transport system for D-xylose. Probably responsible for the translocation of the substrate across the membrane.</text>
</comment>
<keyword evidence="8 11" id="KW-0472">Membrane</keyword>
<reference evidence="12" key="2">
    <citation type="journal article" date="2020" name="Science">
        <title>Unexpected conservation and global transmission of agrobacterial virulence plasmids.</title>
        <authorList>
            <person name="Weisberg A.J."/>
            <person name="Davis E.W. 2nd"/>
            <person name="Tabima J."/>
            <person name="Belcher M.S."/>
            <person name="Miller M."/>
            <person name="Kuo C.H."/>
            <person name="Loper J.E."/>
            <person name="Grunwald N.J."/>
            <person name="Putnam M.L."/>
            <person name="Chang J.H."/>
        </authorList>
    </citation>
    <scope>NUCLEOTIDE SEQUENCE</scope>
    <source>
        <strain evidence="12">17-1853-1a</strain>
    </source>
</reference>
<evidence type="ECO:0000256" key="4">
    <source>
        <dbReference type="ARBA" id="ARBA00022519"/>
    </source>
</evidence>
<feature type="transmembrane region" description="Helical" evidence="11">
    <location>
        <begin position="293"/>
        <end position="313"/>
    </location>
</feature>
<protein>
    <recommendedName>
        <fullName evidence="10">Xylose transport system permease protein XylH</fullName>
    </recommendedName>
</protein>
<feature type="transmembrane region" description="Helical" evidence="11">
    <location>
        <begin position="108"/>
        <end position="129"/>
    </location>
</feature>
<keyword evidence="2" id="KW-0813">Transport</keyword>
<gene>
    <name evidence="13" type="ORF">A6U91_00055</name>
    <name evidence="12" type="ORF">G6M46_17505</name>
    <name evidence="14" type="ORF">G6M86_02485</name>
</gene>
<reference evidence="14" key="3">
    <citation type="submission" date="2020-02" db="EMBL/GenBank/DDBJ databases">
        <title>Unexpected conservation and global transmission of agrobacterial virulence plasmids.</title>
        <authorList>
            <person name="Weisberg A.J."/>
            <person name="Davis E.W. II"/>
            <person name="Tabima J.R."/>
            <person name="Belcher M.S."/>
            <person name="Miller M."/>
            <person name="Kuo C.-H."/>
            <person name="Loper J.E."/>
            <person name="Grunwald N.J."/>
            <person name="Putnam M.L."/>
            <person name="Chang J.H."/>
        </authorList>
    </citation>
    <scope>NUCLEOTIDE SEQUENCE</scope>
    <source>
        <strain evidence="14">Q15/94</strain>
    </source>
</reference>
<evidence type="ECO:0000256" key="2">
    <source>
        <dbReference type="ARBA" id="ARBA00022448"/>
    </source>
</evidence>
<feature type="transmembrane region" description="Helical" evidence="11">
    <location>
        <begin position="183"/>
        <end position="203"/>
    </location>
</feature>
<proteinExistence type="predicted"/>
<accession>A0AA86FWW3</accession>
<dbReference type="Proteomes" id="UP000663946">
    <property type="component" value="Chromosome 1"/>
</dbReference>
<keyword evidence="4" id="KW-0997">Cell inner membrane</keyword>
<evidence type="ECO:0000256" key="7">
    <source>
        <dbReference type="ARBA" id="ARBA00022989"/>
    </source>
</evidence>
<feature type="transmembrane region" description="Helical" evidence="11">
    <location>
        <begin position="57"/>
        <end position="77"/>
    </location>
</feature>